<dbReference type="SMART" id="SM00062">
    <property type="entry name" value="PBPb"/>
    <property type="match status" value="1"/>
</dbReference>
<dbReference type="PANTHER" id="PTHR35936">
    <property type="entry name" value="MEMBRANE-BOUND LYTIC MUREIN TRANSGLYCOSYLASE F"/>
    <property type="match status" value="1"/>
</dbReference>
<dbReference type="RefSeq" id="WP_226609586.1">
    <property type="nucleotide sequence ID" value="NZ_JAJAQI010000023.1"/>
</dbReference>
<evidence type="ECO:0000313" key="4">
    <source>
        <dbReference type="Proteomes" id="UP001139311"/>
    </source>
</evidence>
<evidence type="ECO:0000256" key="1">
    <source>
        <dbReference type="ARBA" id="ARBA00022729"/>
    </source>
</evidence>
<dbReference type="SUPFAM" id="SSF53850">
    <property type="entry name" value="Periplasmic binding protein-like II"/>
    <property type="match status" value="1"/>
</dbReference>
<sequence>MSPDVLSQLAPTGVLRAAINMGNFLLVTGRTPEGEPDGVSPDMARTIAERLGVPVKLVPYARPNEIADAGGTGAWDIANIGAEPQRAAKISFTAAYCEIEATYLVPPGSPVTGMAQVDRPGIRIVSSAGAAYTLWLERNIRNAQLVLVPGGGGAAFKRFVEDKAEVYAGLRPGLLSDVETLPGARILDGQFMAVQQAIGTARENEAGAAWLRDFVEEAKRSGLVAQLIEKHKVRGLSVAPLA</sequence>
<organism evidence="3 4">
    <name type="scientific">Roseicella aerolata</name>
    <dbReference type="NCBI Taxonomy" id="2883479"/>
    <lineage>
        <taxon>Bacteria</taxon>
        <taxon>Pseudomonadati</taxon>
        <taxon>Pseudomonadota</taxon>
        <taxon>Alphaproteobacteria</taxon>
        <taxon>Acetobacterales</taxon>
        <taxon>Roseomonadaceae</taxon>
        <taxon>Roseicella</taxon>
    </lineage>
</organism>
<dbReference type="InterPro" id="IPR001638">
    <property type="entry name" value="Solute-binding_3/MltF_N"/>
</dbReference>
<keyword evidence="4" id="KW-1185">Reference proteome</keyword>
<keyword evidence="1" id="KW-0732">Signal</keyword>
<evidence type="ECO:0000259" key="2">
    <source>
        <dbReference type="SMART" id="SM00062"/>
    </source>
</evidence>
<dbReference type="EMBL" id="JAJAQI010000023">
    <property type="protein sequence ID" value="MCB4823186.1"/>
    <property type="molecule type" value="Genomic_DNA"/>
</dbReference>
<proteinExistence type="predicted"/>
<dbReference type="Proteomes" id="UP001139311">
    <property type="component" value="Unassembled WGS sequence"/>
</dbReference>
<comment type="caution">
    <text evidence="3">The sequence shown here is derived from an EMBL/GenBank/DDBJ whole genome shotgun (WGS) entry which is preliminary data.</text>
</comment>
<reference evidence="3" key="1">
    <citation type="submission" date="2021-10" db="EMBL/GenBank/DDBJ databases">
        <title>Roseicella aerolatum sp. nov., isolated from aerosols of e-waste dismantling site.</title>
        <authorList>
            <person name="Qin T."/>
        </authorList>
    </citation>
    <scope>NUCLEOTIDE SEQUENCE</scope>
    <source>
        <strain evidence="3">GB24</strain>
    </source>
</reference>
<dbReference type="Gene3D" id="3.40.190.10">
    <property type="entry name" value="Periplasmic binding protein-like II"/>
    <property type="match status" value="2"/>
</dbReference>
<feature type="domain" description="Solute-binding protein family 3/N-terminal" evidence="2">
    <location>
        <begin position="14"/>
        <end position="235"/>
    </location>
</feature>
<dbReference type="Pfam" id="PF00497">
    <property type="entry name" value="SBP_bac_3"/>
    <property type="match status" value="1"/>
</dbReference>
<protein>
    <submittedName>
        <fullName evidence="3">Transporter substrate-binding domain-containing protein</fullName>
    </submittedName>
</protein>
<evidence type="ECO:0000313" key="3">
    <source>
        <dbReference type="EMBL" id="MCB4823186.1"/>
    </source>
</evidence>
<dbReference type="AlphaFoldDB" id="A0A9X1IFF1"/>
<gene>
    <name evidence="3" type="ORF">LHA35_15740</name>
</gene>
<name>A0A9X1IFF1_9PROT</name>
<accession>A0A9X1IFF1</accession>
<dbReference type="PANTHER" id="PTHR35936:SF17">
    <property type="entry name" value="ARGININE-BINDING EXTRACELLULAR PROTEIN ARTP"/>
    <property type="match status" value="1"/>
</dbReference>